<keyword evidence="3" id="KW-1185">Reference proteome</keyword>
<feature type="region of interest" description="Disordered" evidence="1">
    <location>
        <begin position="23"/>
        <end position="91"/>
    </location>
</feature>
<sequence length="91" mass="10147">MRWCWARSAGRCSGGPRWGLPRCCPRPLVPARSSSSARRPRRRVPPRQSGTSSTKPSRRPMSSGTRWLQRSSVNRLTTGSPTRGSNRRCGP</sequence>
<reference evidence="2 3" key="1">
    <citation type="submission" date="2024-09" db="EMBL/GenBank/DDBJ databases">
        <authorList>
            <person name="Sun Q."/>
            <person name="Mori K."/>
        </authorList>
    </citation>
    <scope>NUCLEOTIDE SEQUENCE [LARGE SCALE GENOMIC DNA]</scope>
    <source>
        <strain evidence="2 3">CCM 7609</strain>
    </source>
</reference>
<evidence type="ECO:0008006" key="4">
    <source>
        <dbReference type="Google" id="ProtNLM"/>
    </source>
</evidence>
<gene>
    <name evidence="2" type="ORF">ACFFX0_25895</name>
</gene>
<feature type="compositionally biased region" description="Polar residues" evidence="1">
    <location>
        <begin position="48"/>
        <end position="84"/>
    </location>
</feature>
<name>A0ABV5G6B4_9MICC</name>
<comment type="caution">
    <text evidence="2">The sequence shown here is derived from an EMBL/GenBank/DDBJ whole genome shotgun (WGS) entry which is preliminary data.</text>
</comment>
<evidence type="ECO:0000313" key="3">
    <source>
        <dbReference type="Proteomes" id="UP001589575"/>
    </source>
</evidence>
<feature type="compositionally biased region" description="Low complexity" evidence="1">
    <location>
        <begin position="25"/>
        <end position="37"/>
    </location>
</feature>
<dbReference type="EMBL" id="JBHMFI010000002">
    <property type="protein sequence ID" value="MFB9074436.1"/>
    <property type="molecule type" value="Genomic_DNA"/>
</dbReference>
<dbReference type="Proteomes" id="UP001589575">
    <property type="component" value="Unassembled WGS sequence"/>
</dbReference>
<evidence type="ECO:0000256" key="1">
    <source>
        <dbReference type="SAM" id="MobiDB-lite"/>
    </source>
</evidence>
<evidence type="ECO:0000313" key="2">
    <source>
        <dbReference type="EMBL" id="MFB9074436.1"/>
    </source>
</evidence>
<protein>
    <recommendedName>
        <fullName evidence="4">Secreted protein</fullName>
    </recommendedName>
</protein>
<organism evidence="2 3">
    <name type="scientific">Citricoccus parietis</name>
    <dbReference type="NCBI Taxonomy" id="592307"/>
    <lineage>
        <taxon>Bacteria</taxon>
        <taxon>Bacillati</taxon>
        <taxon>Actinomycetota</taxon>
        <taxon>Actinomycetes</taxon>
        <taxon>Micrococcales</taxon>
        <taxon>Micrococcaceae</taxon>
        <taxon>Citricoccus</taxon>
    </lineage>
</organism>
<accession>A0ABV5G6B4</accession>
<proteinExistence type="predicted"/>